<dbReference type="Proteomes" id="UP000637769">
    <property type="component" value="Unassembled WGS sequence"/>
</dbReference>
<feature type="transmembrane region" description="Helical" evidence="1">
    <location>
        <begin position="367"/>
        <end position="384"/>
    </location>
</feature>
<comment type="caution">
    <text evidence="3">The sequence shown here is derived from an EMBL/GenBank/DDBJ whole genome shotgun (WGS) entry which is preliminary data.</text>
</comment>
<dbReference type="EMBL" id="BMCH01000001">
    <property type="protein sequence ID" value="GGC23024.1"/>
    <property type="molecule type" value="Genomic_DNA"/>
</dbReference>
<keyword evidence="1" id="KW-1133">Transmembrane helix</keyword>
<evidence type="ECO:0000256" key="1">
    <source>
        <dbReference type="SAM" id="Phobius"/>
    </source>
</evidence>
<evidence type="ECO:0000259" key="2">
    <source>
        <dbReference type="SMART" id="SM01080"/>
    </source>
</evidence>
<reference evidence="4" key="1">
    <citation type="journal article" date="2019" name="Int. J. Syst. Evol. Microbiol.">
        <title>The Global Catalogue of Microorganisms (GCM) 10K type strain sequencing project: providing services to taxonomists for standard genome sequencing and annotation.</title>
        <authorList>
            <consortium name="The Broad Institute Genomics Platform"/>
            <consortium name="The Broad Institute Genome Sequencing Center for Infectious Disease"/>
            <person name="Wu L."/>
            <person name="Ma J."/>
        </authorList>
    </citation>
    <scope>NUCLEOTIDE SEQUENCE [LARGE SCALE GENOMIC DNA]</scope>
    <source>
        <strain evidence="4">CCM 7132</strain>
    </source>
</reference>
<proteinExistence type="predicted"/>
<dbReference type="SMART" id="SM01080">
    <property type="entry name" value="CHASE2"/>
    <property type="match status" value="1"/>
</dbReference>
<gene>
    <name evidence="3" type="ORF">GCM10007207_05410</name>
</gene>
<accession>A0ABQ1LFL9</accession>
<feature type="transmembrane region" description="Helical" evidence="1">
    <location>
        <begin position="5"/>
        <end position="21"/>
    </location>
</feature>
<dbReference type="RefSeq" id="WP_188425212.1">
    <property type="nucleotide sequence ID" value="NZ_BMCH01000001.1"/>
</dbReference>
<name>A0ABQ1LFL9_9PROT</name>
<feature type="transmembrane region" description="Helical" evidence="1">
    <location>
        <begin position="445"/>
        <end position="464"/>
    </location>
</feature>
<feature type="transmembrane region" description="Helical" evidence="1">
    <location>
        <begin position="416"/>
        <end position="433"/>
    </location>
</feature>
<organism evidence="3 4">
    <name type="scientific">Asaia siamensis</name>
    <dbReference type="NCBI Taxonomy" id="110479"/>
    <lineage>
        <taxon>Bacteria</taxon>
        <taxon>Pseudomonadati</taxon>
        <taxon>Pseudomonadota</taxon>
        <taxon>Alphaproteobacteria</taxon>
        <taxon>Acetobacterales</taxon>
        <taxon>Acetobacteraceae</taxon>
        <taxon>Asaia</taxon>
    </lineage>
</organism>
<sequence length="558" mass="61850">MRMRLVYVIAMVVFFIIYKVLDPLGLESATKQTSAGLFNALTTPFYGAQSPDTHRHVAVVEVNDASLKRFGTAFPLSYARHIAILNQILDAHPAAIFVDFRMMRELPGETLESFAPLIARAHSMKVPLLFARGEAGDQQPALPPILRPLQVYSNGLETSGSYPLMEEGMETRETGEAPVAVNPAWALYNTLCHQAWSTRCGDVQEEAFTRPMVIRWGLSSDPAQDIVSDQSGYWQNSCAIWNEGPCARLTAASRLALTYLFLHSRGSERQFAFYPLVIGAEQLGHSGRGTPSGSPALATLLADRAVFYGSDIRDQHDDSIVPLLGRVPGVVTHAMAFDNLVTYGARYFHEPPEMGQIGWLRLDKAELLEALIWLVCSVALVMRMKPAQQKEQFDVLAALGAQNNYKHHARTSIRKRAVACALGAFLIVAIPSFQSATRAMLIDQFVIWLFVTFLFLGAWALPMARAARAEEEEKQRGLLSQLCFLASLSAIGFALNEAGPRWPNADWIGLLLLWLAAGVEEEEERNRFVQPLCRLLNRVIDLPVSIYSAGRRALSRHA</sequence>
<dbReference type="Pfam" id="PF05226">
    <property type="entry name" value="CHASE2"/>
    <property type="match status" value="1"/>
</dbReference>
<evidence type="ECO:0000313" key="4">
    <source>
        <dbReference type="Proteomes" id="UP000637769"/>
    </source>
</evidence>
<evidence type="ECO:0000313" key="3">
    <source>
        <dbReference type="EMBL" id="GGC23024.1"/>
    </source>
</evidence>
<keyword evidence="1" id="KW-0812">Transmembrane</keyword>
<keyword evidence="1" id="KW-0472">Membrane</keyword>
<dbReference type="InterPro" id="IPR007890">
    <property type="entry name" value="CHASE2"/>
</dbReference>
<keyword evidence="4" id="KW-1185">Reference proteome</keyword>
<protein>
    <recommendedName>
        <fullName evidence="2">CHASE2 domain-containing protein</fullName>
    </recommendedName>
</protein>
<feature type="domain" description="CHASE2" evidence="2">
    <location>
        <begin position="30"/>
        <end position="380"/>
    </location>
</feature>